<protein>
    <submittedName>
        <fullName evidence="1">Uncharacterized protein</fullName>
    </submittedName>
</protein>
<accession>A0A813LY49</accession>
<comment type="caution">
    <text evidence="1">The sequence shown here is derived from an EMBL/GenBank/DDBJ whole genome shotgun (WGS) entry which is preliminary data.</text>
</comment>
<reference evidence="1" key="1">
    <citation type="submission" date="2021-02" db="EMBL/GenBank/DDBJ databases">
        <authorList>
            <person name="Dougan E. K."/>
            <person name="Rhodes N."/>
            <person name="Thang M."/>
            <person name="Chan C."/>
        </authorList>
    </citation>
    <scope>NUCLEOTIDE SEQUENCE</scope>
</reference>
<name>A0A813LY49_POLGL</name>
<dbReference type="AlphaFoldDB" id="A0A813LY49"/>
<sequence length="225" mass="25129">RPTFQLDRPSCRLVFAVSCSAFFLRCGGNPECFVDGTAYIFEICCSPPYVGNPGCWAAGYNWGLCCEPEIQRRTEAGMKLLQDGFFRRASEELFDVSMNYAGPTSLAFEGFQKAAKEYKSVLDTAADSLSLHEVLIGGMQIDCPVGTAVETALQSYNRCCPDWFFTGTVECTKAYEMIQNALGWGRHKNNSEAQDEYYKDMSEGWAFHHFTPSVLTSDDPESNVR</sequence>
<organism evidence="1 2">
    <name type="scientific">Polarella glacialis</name>
    <name type="common">Dinoflagellate</name>
    <dbReference type="NCBI Taxonomy" id="89957"/>
    <lineage>
        <taxon>Eukaryota</taxon>
        <taxon>Sar</taxon>
        <taxon>Alveolata</taxon>
        <taxon>Dinophyceae</taxon>
        <taxon>Suessiales</taxon>
        <taxon>Suessiaceae</taxon>
        <taxon>Polarella</taxon>
    </lineage>
</organism>
<proteinExistence type="predicted"/>
<feature type="non-terminal residue" evidence="1">
    <location>
        <position position="1"/>
    </location>
</feature>
<evidence type="ECO:0000313" key="1">
    <source>
        <dbReference type="EMBL" id="CAE8741457.1"/>
    </source>
</evidence>
<dbReference type="EMBL" id="CAJNNW010037387">
    <property type="protein sequence ID" value="CAE8741457.1"/>
    <property type="molecule type" value="Genomic_DNA"/>
</dbReference>
<feature type="non-terminal residue" evidence="1">
    <location>
        <position position="225"/>
    </location>
</feature>
<dbReference type="Proteomes" id="UP000626109">
    <property type="component" value="Unassembled WGS sequence"/>
</dbReference>
<evidence type="ECO:0000313" key="2">
    <source>
        <dbReference type="Proteomes" id="UP000626109"/>
    </source>
</evidence>
<gene>
    <name evidence="1" type="ORF">PGLA2088_LOCUS50476</name>
</gene>